<organism evidence="3 4">
    <name type="scientific">Mycoplasma tullyi</name>
    <dbReference type="NCBI Taxonomy" id="1612150"/>
    <lineage>
        <taxon>Bacteria</taxon>
        <taxon>Bacillati</taxon>
        <taxon>Mycoplasmatota</taxon>
        <taxon>Mollicutes</taxon>
        <taxon>Mycoplasmataceae</taxon>
        <taxon>Mycoplasma</taxon>
    </lineage>
</organism>
<feature type="signal peptide" evidence="2">
    <location>
        <begin position="1"/>
        <end position="22"/>
    </location>
</feature>
<dbReference type="EMBL" id="CP059674">
    <property type="protein sequence ID" value="QMT98798.1"/>
    <property type="molecule type" value="Genomic_DNA"/>
</dbReference>
<proteinExistence type="predicted"/>
<sequence length="1143" mass="131001">MKKSTKKILLTLTTFIPLISFGLTSCTSIPSNKNYDQALVMLSKLKQLESSVANDSKYNGIKQEINDFIKTNYFNQDTQSGKLVSIINEMGRLYDKLEAQINQKDDKTTNSEPKTASNSNTLNDKNPSESSNSNLNNSNPSNNNLNTNNETGSGEASSPVYSGDAAERLIAQKSSQLQSFVNDLDSLAATANDNIKSGLEHVKRNTLDQISALRYRGDALKRANEYDDYAKNQLLKDWEVVLDDAQVKKNLVLNQKNEGNAPLKQGKKYYSYNNEEDINDLMDMFDKIVNEQQIGTISFGDVQIEAQAMSKAYYRWIREKWRDYPWLGFNNGVFFFHLKGNDSLTFPNTKENVLEKTYYVDNIVNGIYASDWLSDNQYRDNFKYIINEVNSLIKDGMSDIEKAAALYWYVLEKSGYDYKFSNPARAYFNNGGVCADFGSFYAFILNMVGIEAIPHNTGAIDGEDYDKLVNAGLTKDNGQELHELVWMRLKNPKDNKYYWFRSDPTWGDSMEDKWDKAPHAKTGIGWNMDQFISPLGLSPWQPFSSENGDRTQFDYNNLWGLPLREHIVDNGDTKGYYSTRNDFVFRHNLFQDEVKTGQKLSKPFFYKGKWFYLQKTYQGSNGRGPATFSFKYRNFLDDTSKDVFNSTDPAAKAISDALSSYKSDLLGNSQYSAPLTFERNNKVIFVIKNFNYLENRAQNSPSKLVILDLDTLKTRTVDLPLVGPDRNGRRWVDNFYFDASGDLYVKFDKDDALDGNVYPRHFKLTITDELKNYLASTTPSKQEALNWVNRIRGYSAVYLEDGSVGNLPKVTDNHSLKVQLLSDLSTIKAQIENGTDVNYASTITKIKNLYKSFLSHKIVSSNKLFVDKQLSEYYQFSKSRYDGESFRGLTNFNVIQNPDDIFSRNDSILYDVYYSETKNGTFKKIKSDQYIDNLTISKQEQPNLQGYYYVVAHAINDPNNSVRSDTTYVEYVSNTQRPKEEYALHPILSGLKVGFNYGTTVQTSNIQLNVIPGVEQINNQKMSHLYFNWYKLTLQIPGFALSLNNFSNASFKVYFIPFSDVNAKKVVWQKELTTTDSYFRDTNIDVDAREPGIYYSELSYTYNNQDYKAFSEISTIFGELDNYKQTLTKFFDDMHQANKSYTN</sequence>
<evidence type="ECO:0000313" key="4">
    <source>
        <dbReference type="Proteomes" id="UP000514704"/>
    </source>
</evidence>
<dbReference type="PROSITE" id="PS51257">
    <property type="entry name" value="PROKAR_LIPOPROTEIN"/>
    <property type="match status" value="1"/>
</dbReference>
<name>A0A7D7YHN2_9MOLU</name>
<evidence type="ECO:0000313" key="3">
    <source>
        <dbReference type="EMBL" id="QMT98798.1"/>
    </source>
</evidence>
<evidence type="ECO:0000256" key="1">
    <source>
        <dbReference type="SAM" id="MobiDB-lite"/>
    </source>
</evidence>
<keyword evidence="2" id="KW-0732">Signal</keyword>
<dbReference type="Proteomes" id="UP000514704">
    <property type="component" value="Chromosome"/>
</dbReference>
<keyword evidence="4" id="KW-1185">Reference proteome</keyword>
<protein>
    <submittedName>
        <fullName evidence="3">Transglutaminase domain-containing protein</fullName>
    </submittedName>
</protein>
<dbReference type="RefSeq" id="WP_182079071.1">
    <property type="nucleotide sequence ID" value="NZ_CP059674.1"/>
</dbReference>
<feature type="region of interest" description="Disordered" evidence="1">
    <location>
        <begin position="101"/>
        <end position="161"/>
    </location>
</feature>
<dbReference type="AlphaFoldDB" id="A0A7D7YHN2"/>
<reference evidence="3 4" key="1">
    <citation type="journal article" date="2017" name="Int. J. Syst. Evol. Microbiol.">
        <title>Mycoplasma tullyi sp. nov., isolated from penguins of the genus Spheniscus.</title>
        <authorList>
            <person name="Yavari C.A."/>
            <person name="Ramirez A.S."/>
            <person name="Nicholas R.A.J."/>
            <person name="Radford A.D."/>
            <person name="Darby A.C."/>
            <person name="Bradbury J.M."/>
        </authorList>
    </citation>
    <scope>NUCLEOTIDE SEQUENCE [LARGE SCALE GENOMIC DNA]</scope>
    <source>
        <strain evidence="3 4">56A97T</strain>
    </source>
</reference>
<dbReference type="KEGG" id="mtuy:H3143_01560"/>
<dbReference type="SUPFAM" id="SSF54001">
    <property type="entry name" value="Cysteine proteinases"/>
    <property type="match status" value="1"/>
</dbReference>
<feature type="compositionally biased region" description="Low complexity" evidence="1">
    <location>
        <begin position="128"/>
        <end position="154"/>
    </location>
</feature>
<gene>
    <name evidence="3" type="ORF">H3143_01560</name>
</gene>
<feature type="chain" id="PRO_5027922036" evidence="2">
    <location>
        <begin position="23"/>
        <end position="1143"/>
    </location>
</feature>
<accession>A0A7D7YHN2</accession>
<feature type="compositionally biased region" description="Polar residues" evidence="1">
    <location>
        <begin position="110"/>
        <end position="125"/>
    </location>
</feature>
<evidence type="ECO:0000256" key="2">
    <source>
        <dbReference type="SAM" id="SignalP"/>
    </source>
</evidence>
<dbReference type="InterPro" id="IPR038765">
    <property type="entry name" value="Papain-like_cys_pep_sf"/>
</dbReference>